<dbReference type="EC" id="3.1.26.4" evidence="3"/>
<dbReference type="InterPro" id="IPR050092">
    <property type="entry name" value="RNase_H"/>
</dbReference>
<feature type="domain" description="RNase H type-1" evidence="8">
    <location>
        <begin position="12"/>
        <end position="171"/>
    </location>
</feature>
<comment type="similarity">
    <text evidence="2">Belongs to the RNase H family.</text>
</comment>
<comment type="catalytic activity">
    <reaction evidence="1">
        <text>Endonucleolytic cleavage to 5'-phosphomonoester.</text>
        <dbReference type="EC" id="3.1.26.4"/>
    </reaction>
</comment>
<dbReference type="Pfam" id="PF00075">
    <property type="entry name" value="RNase_H"/>
    <property type="match status" value="1"/>
</dbReference>
<dbReference type="GO" id="GO:0043137">
    <property type="term" value="P:DNA replication, removal of RNA primer"/>
    <property type="evidence" value="ECO:0007669"/>
    <property type="project" value="TreeGrafter"/>
</dbReference>
<evidence type="ECO:0000313" key="9">
    <source>
        <dbReference type="EMBL" id="AYV79160.1"/>
    </source>
</evidence>
<dbReference type="InterPro" id="IPR002156">
    <property type="entry name" value="RNaseH_domain"/>
</dbReference>
<evidence type="ECO:0000256" key="2">
    <source>
        <dbReference type="ARBA" id="ARBA00005300"/>
    </source>
</evidence>
<accession>A0A3G4ZWD2</accession>
<reference evidence="9" key="1">
    <citation type="submission" date="2018-10" db="EMBL/GenBank/DDBJ databases">
        <title>Hidden diversity of soil giant viruses.</title>
        <authorList>
            <person name="Schulz F."/>
            <person name="Alteio L."/>
            <person name="Goudeau D."/>
            <person name="Ryan E.M."/>
            <person name="Malmstrom R.R."/>
            <person name="Blanchard J."/>
            <person name="Woyke T."/>
        </authorList>
    </citation>
    <scope>NUCLEOTIDE SEQUENCE</scope>
    <source>
        <strain evidence="9">FNV1</strain>
    </source>
</reference>
<dbReference type="PANTHER" id="PTHR10642:SF26">
    <property type="entry name" value="RIBONUCLEASE H1"/>
    <property type="match status" value="1"/>
</dbReference>
<dbReference type="CDD" id="cd09280">
    <property type="entry name" value="RNase_HI_eukaryote_like"/>
    <property type="match status" value="1"/>
</dbReference>
<dbReference type="GO" id="GO:0046872">
    <property type="term" value="F:metal ion binding"/>
    <property type="evidence" value="ECO:0007669"/>
    <property type="project" value="UniProtKB-KW"/>
</dbReference>
<dbReference type="Gene3D" id="3.30.420.10">
    <property type="entry name" value="Ribonuclease H-like superfamily/Ribonuclease H"/>
    <property type="match status" value="1"/>
</dbReference>
<evidence type="ECO:0000256" key="4">
    <source>
        <dbReference type="ARBA" id="ARBA00022722"/>
    </source>
</evidence>
<dbReference type="GO" id="GO:0003676">
    <property type="term" value="F:nucleic acid binding"/>
    <property type="evidence" value="ECO:0007669"/>
    <property type="project" value="InterPro"/>
</dbReference>
<gene>
    <name evidence="9" type="ORF">Faunusvirus4_1</name>
</gene>
<evidence type="ECO:0000256" key="5">
    <source>
        <dbReference type="ARBA" id="ARBA00022723"/>
    </source>
</evidence>
<evidence type="ECO:0000256" key="6">
    <source>
        <dbReference type="ARBA" id="ARBA00022759"/>
    </source>
</evidence>
<dbReference type="InterPro" id="IPR036397">
    <property type="entry name" value="RNaseH_sf"/>
</dbReference>
<organism evidence="9">
    <name type="scientific">Faunusvirus sp</name>
    <dbReference type="NCBI Taxonomy" id="2487766"/>
    <lineage>
        <taxon>Viruses</taxon>
        <taxon>Varidnaviria</taxon>
        <taxon>Bamfordvirae</taxon>
        <taxon>Nucleocytoviricota</taxon>
        <taxon>Megaviricetes</taxon>
        <taxon>Imitervirales</taxon>
        <taxon>Mimiviridae</taxon>
    </lineage>
</organism>
<dbReference type="EMBL" id="MK072135">
    <property type="protein sequence ID" value="AYV79160.1"/>
    <property type="molecule type" value="Genomic_DNA"/>
</dbReference>
<evidence type="ECO:0000256" key="7">
    <source>
        <dbReference type="ARBA" id="ARBA00022801"/>
    </source>
</evidence>
<dbReference type="GO" id="GO:0004523">
    <property type="term" value="F:RNA-DNA hybrid ribonuclease activity"/>
    <property type="evidence" value="ECO:0007669"/>
    <property type="project" value="UniProtKB-EC"/>
</dbReference>
<dbReference type="PROSITE" id="PS50879">
    <property type="entry name" value="RNASE_H_1"/>
    <property type="match status" value="1"/>
</dbReference>
<name>A0A3G4ZWD2_9VIRU</name>
<protein>
    <recommendedName>
        <fullName evidence="3">ribonuclease H</fullName>
        <ecNumber evidence="3">3.1.26.4</ecNumber>
    </recommendedName>
</protein>
<dbReference type="PANTHER" id="PTHR10642">
    <property type="entry name" value="RIBONUCLEASE H1"/>
    <property type="match status" value="1"/>
</dbReference>
<proteinExistence type="inferred from homology"/>
<evidence type="ECO:0000256" key="1">
    <source>
        <dbReference type="ARBA" id="ARBA00000077"/>
    </source>
</evidence>
<evidence type="ECO:0000256" key="3">
    <source>
        <dbReference type="ARBA" id="ARBA00012180"/>
    </source>
</evidence>
<evidence type="ECO:0000259" key="8">
    <source>
        <dbReference type="PROSITE" id="PS50879"/>
    </source>
</evidence>
<dbReference type="SUPFAM" id="SSF53098">
    <property type="entry name" value="Ribonuclease H-like"/>
    <property type="match status" value="1"/>
</dbReference>
<sequence>MNSVTNSITNSLTNSISVFTDGSSLGNNQKTAKRYGGASVFFGDGDARNISQELTVNVTNQNSELMGILCALHELDQCGKIIYIYTDSKYSIDVITSWSKTWEKNGWKKKDGKAIQNLAVVKKICELYKQNTVIFKHVRGHKEEPDKTDPEKYAIWYGNMMADKLATTAAATAKNRDKKS</sequence>
<keyword evidence="5" id="KW-0479">Metal-binding</keyword>
<keyword evidence="7" id="KW-0378">Hydrolase</keyword>
<dbReference type="InterPro" id="IPR012337">
    <property type="entry name" value="RNaseH-like_sf"/>
</dbReference>
<keyword evidence="6" id="KW-0255">Endonuclease</keyword>
<keyword evidence="4" id="KW-0540">Nuclease</keyword>